<dbReference type="AlphaFoldDB" id="A0A941ICQ5"/>
<sequence length="90" mass="9733">MSHISTVTGEVLTLASDGQHYFGIQKLSNANDAGIHSCLLFDAASIADGLQHQLQITVPALSADLHLVQIRVRSWLADFNAHFLSRAPPL</sequence>
<protein>
    <submittedName>
        <fullName evidence="1">Uncharacterized protein</fullName>
    </submittedName>
</protein>
<comment type="caution">
    <text evidence="1">The sequence shown here is derived from an EMBL/GenBank/DDBJ whole genome shotgun (WGS) entry which is preliminary data.</text>
</comment>
<organism evidence="1 2">
    <name type="scientific">Undibacterium fentianense</name>
    <dbReference type="NCBI Taxonomy" id="2828728"/>
    <lineage>
        <taxon>Bacteria</taxon>
        <taxon>Pseudomonadati</taxon>
        <taxon>Pseudomonadota</taxon>
        <taxon>Betaproteobacteria</taxon>
        <taxon>Burkholderiales</taxon>
        <taxon>Oxalobacteraceae</taxon>
        <taxon>Undibacterium</taxon>
    </lineage>
</organism>
<dbReference type="RefSeq" id="WP_212675582.1">
    <property type="nucleotide sequence ID" value="NZ_JAGSPJ010000004.1"/>
</dbReference>
<accession>A0A941ICQ5</accession>
<evidence type="ECO:0000313" key="1">
    <source>
        <dbReference type="EMBL" id="MBR7800449.1"/>
    </source>
</evidence>
<dbReference type="Proteomes" id="UP000678545">
    <property type="component" value="Unassembled WGS sequence"/>
</dbReference>
<reference evidence="1" key="1">
    <citation type="submission" date="2021-04" db="EMBL/GenBank/DDBJ databases">
        <title>novel species isolated from subtropical streams in China.</title>
        <authorList>
            <person name="Lu H."/>
        </authorList>
    </citation>
    <scope>NUCLEOTIDE SEQUENCE</scope>
    <source>
        <strain evidence="1">FT137W</strain>
    </source>
</reference>
<name>A0A941ICQ5_9BURK</name>
<proteinExistence type="predicted"/>
<evidence type="ECO:0000313" key="2">
    <source>
        <dbReference type="Proteomes" id="UP000678545"/>
    </source>
</evidence>
<keyword evidence="2" id="KW-1185">Reference proteome</keyword>
<gene>
    <name evidence="1" type="ORF">KDM90_10630</name>
</gene>
<dbReference type="EMBL" id="JAGSPJ010000004">
    <property type="protein sequence ID" value="MBR7800449.1"/>
    <property type="molecule type" value="Genomic_DNA"/>
</dbReference>